<dbReference type="InterPro" id="IPR036291">
    <property type="entry name" value="NAD(P)-bd_dom_sf"/>
</dbReference>
<organism evidence="2 3">
    <name type="scientific">Lingula anatina</name>
    <name type="common">Brachiopod</name>
    <name type="synonym">Lingula unguis</name>
    <dbReference type="NCBI Taxonomy" id="7574"/>
    <lineage>
        <taxon>Eukaryota</taxon>
        <taxon>Metazoa</taxon>
        <taxon>Spiralia</taxon>
        <taxon>Lophotrochozoa</taxon>
        <taxon>Brachiopoda</taxon>
        <taxon>Linguliformea</taxon>
        <taxon>Lingulata</taxon>
        <taxon>Lingulida</taxon>
        <taxon>Linguloidea</taxon>
        <taxon>Lingulidae</taxon>
        <taxon>Lingula</taxon>
    </lineage>
</organism>
<protein>
    <submittedName>
        <fullName evidence="3">WW domain-containing oxidoreductase-like</fullName>
    </submittedName>
</protein>
<dbReference type="STRING" id="7574.A0A1S3IV48"/>
<dbReference type="SUPFAM" id="SSF51735">
    <property type="entry name" value="NAD(P)-binding Rossmann-fold domains"/>
    <property type="match status" value="1"/>
</dbReference>
<dbReference type="AlphaFoldDB" id="A0A1S3IV48"/>
<dbReference type="KEGG" id="lak:106167757"/>
<keyword evidence="2" id="KW-1185">Reference proteome</keyword>
<dbReference type="Proteomes" id="UP000085678">
    <property type="component" value="Unplaced"/>
</dbReference>
<keyword evidence="1" id="KW-0560">Oxidoreductase</keyword>
<evidence type="ECO:0000256" key="1">
    <source>
        <dbReference type="ARBA" id="ARBA00023002"/>
    </source>
</evidence>
<accession>A0A1S3IV48</accession>
<dbReference type="RefSeq" id="XP_013402072.1">
    <property type="nucleotide sequence ID" value="XM_013546618.2"/>
</dbReference>
<evidence type="ECO:0000313" key="2">
    <source>
        <dbReference type="Proteomes" id="UP000085678"/>
    </source>
</evidence>
<dbReference type="InterPro" id="IPR002347">
    <property type="entry name" value="SDR_fam"/>
</dbReference>
<dbReference type="PANTHER" id="PTHR43157:SF31">
    <property type="entry name" value="PHOSPHATIDYLINOSITOL-GLYCAN BIOSYNTHESIS CLASS F PROTEIN"/>
    <property type="match status" value="1"/>
</dbReference>
<reference evidence="3" key="1">
    <citation type="submission" date="2025-08" db="UniProtKB">
        <authorList>
            <consortium name="RefSeq"/>
        </authorList>
    </citation>
    <scope>IDENTIFICATION</scope>
    <source>
        <tissue evidence="3">Gonads</tissue>
    </source>
</reference>
<dbReference type="FunFam" id="3.40.50.720:FF:000353">
    <property type="entry name" value="WW domain-containing oxidoreductase"/>
    <property type="match status" value="1"/>
</dbReference>
<name>A0A1S3IV48_LINAN</name>
<dbReference type="OrthoDB" id="9989144at2759"/>
<evidence type="ECO:0000313" key="3">
    <source>
        <dbReference type="RefSeq" id="XP_013402072.1"/>
    </source>
</evidence>
<dbReference type="PRINTS" id="PR00081">
    <property type="entry name" value="GDHRDH"/>
</dbReference>
<dbReference type="Gene3D" id="3.40.50.720">
    <property type="entry name" value="NAD(P)-binding Rossmann-like Domain"/>
    <property type="match status" value="1"/>
</dbReference>
<dbReference type="PANTHER" id="PTHR43157">
    <property type="entry name" value="PHOSPHATIDYLINOSITOL-GLYCAN BIOSYNTHESIS CLASS F PROTEIN-RELATED"/>
    <property type="match status" value="1"/>
</dbReference>
<sequence length="296" mass="32496">MAGKDLTGKYAIVTGSNCGIGYETARALALHGAHVVMACRSVDRGEESANMIRAEKDAVKIRVMQLELASLKSVKAFGEEYKKTNWPIHILILNAGIASVPFSLTEDGLESTFQVNHLGHFYLTLLLEEVLRRSSPARVVSVSSRGLQLSDLKMSNVSESKLSSPDASSHSRFSTYNKTKLCNLLFAKELNLKLARHGVTANVLHPGGFISTNIQRHWWLSKVLFVMTKPFTKTVEQGAATSAYCAVAEELEGRGGLYFDNCQAAQPKSEAAVDPELAREVWKLSEKMLNDRGHSV</sequence>
<proteinExistence type="predicted"/>
<dbReference type="Pfam" id="PF00106">
    <property type="entry name" value="adh_short"/>
    <property type="match status" value="1"/>
</dbReference>
<dbReference type="InParanoid" id="A0A1S3IV48"/>
<dbReference type="GO" id="GO:0016491">
    <property type="term" value="F:oxidoreductase activity"/>
    <property type="evidence" value="ECO:0007669"/>
    <property type="project" value="UniProtKB-KW"/>
</dbReference>
<dbReference type="GeneID" id="106167757"/>
<gene>
    <name evidence="3" type="primary">LOC106167757</name>
</gene>